<dbReference type="Pfam" id="PF14833">
    <property type="entry name" value="NAD_binding_11"/>
    <property type="match status" value="1"/>
</dbReference>
<evidence type="ECO:0000313" key="8">
    <source>
        <dbReference type="Proteomes" id="UP000077856"/>
    </source>
</evidence>
<keyword evidence="3" id="KW-0520">NAD</keyword>
<accession>A0A160MAF1</accession>
<dbReference type="SUPFAM" id="SSF51735">
    <property type="entry name" value="NAD(P)-binding Rossmann-fold domains"/>
    <property type="match status" value="1"/>
</dbReference>
<evidence type="ECO:0000259" key="5">
    <source>
        <dbReference type="Pfam" id="PF03446"/>
    </source>
</evidence>
<dbReference type="Pfam" id="PF03446">
    <property type="entry name" value="NAD_binding_2"/>
    <property type="match status" value="1"/>
</dbReference>
<proteinExistence type="inferred from homology"/>
<dbReference type="GO" id="GO:0051287">
    <property type="term" value="F:NAD binding"/>
    <property type="evidence" value="ECO:0007669"/>
    <property type="project" value="InterPro"/>
</dbReference>
<dbReference type="Proteomes" id="UP000077856">
    <property type="component" value="Chromosome"/>
</dbReference>
<dbReference type="InterPro" id="IPR015815">
    <property type="entry name" value="HIBADH-related"/>
</dbReference>
<dbReference type="GO" id="GO:0016491">
    <property type="term" value="F:oxidoreductase activity"/>
    <property type="evidence" value="ECO:0007669"/>
    <property type="project" value="UniProtKB-KW"/>
</dbReference>
<name>A0A160MAF1_9BACI</name>
<protein>
    <submittedName>
        <fullName evidence="7">3-hydroxyisobutyrate dehydrogenase</fullName>
    </submittedName>
</protein>
<dbReference type="InterPro" id="IPR036291">
    <property type="entry name" value="NAD(P)-bd_dom_sf"/>
</dbReference>
<dbReference type="PANTHER" id="PTHR43060:SF15">
    <property type="entry name" value="3-HYDROXYISOBUTYRATE DEHYDROGENASE-LIKE 1, MITOCHONDRIAL-RELATED"/>
    <property type="match status" value="1"/>
</dbReference>
<evidence type="ECO:0000256" key="2">
    <source>
        <dbReference type="ARBA" id="ARBA00023002"/>
    </source>
</evidence>
<evidence type="ECO:0000259" key="6">
    <source>
        <dbReference type="Pfam" id="PF14833"/>
    </source>
</evidence>
<dbReference type="PIRSF" id="PIRSF000103">
    <property type="entry name" value="HIBADH"/>
    <property type="match status" value="1"/>
</dbReference>
<dbReference type="STRING" id="1196031.A361_11545"/>
<evidence type="ECO:0000256" key="4">
    <source>
        <dbReference type="PIRSR" id="PIRSR000103-1"/>
    </source>
</evidence>
<reference evidence="7 8" key="1">
    <citation type="submission" date="2016-04" db="EMBL/GenBank/DDBJ databases">
        <title>Complete genome sequence of Bacillus oceanisediminis strain 2691.</title>
        <authorList>
            <person name="Jeong H."/>
            <person name="Kim H.J."/>
            <person name="Lee D.-W."/>
        </authorList>
    </citation>
    <scope>NUCLEOTIDE SEQUENCE [LARGE SCALE GENOMIC DNA]</scope>
    <source>
        <strain evidence="7 8">2691</strain>
    </source>
</reference>
<feature type="active site" evidence="4">
    <location>
        <position position="170"/>
    </location>
</feature>
<feature type="domain" description="3-hydroxyisobutyrate dehydrogenase-like NAD-binding" evidence="6">
    <location>
        <begin position="164"/>
        <end position="285"/>
    </location>
</feature>
<sequence>MKIGFIGTGVMGSRMAKRLLGNGFHVIVHNRTIEKAQPLIDLGAFYSETISNLASQCQVVCTCLSMPDDVLNVYTGKEGIIQSAKPGTICVDFTSVGADTSKTIFEMTDAKKISYLDCPVSGGPEGAESGTLTIMAGGGKVAFQKVKPVLEMLGDTIEYLGPSGSGSIAKLINQYLVAVHSLAASEAMVAGSAYGLDSEQLLKVLKTSYGDSRILRRHMEQYVFDRHFTPGGAVKYVHKDVRLANQLLQEAGLNQFTGQLAEKAFQTAAEQGHGDQDMSAVIKPLEEEAGIMVKRKK</sequence>
<dbReference type="GO" id="GO:0050661">
    <property type="term" value="F:NADP binding"/>
    <property type="evidence" value="ECO:0007669"/>
    <property type="project" value="InterPro"/>
</dbReference>
<dbReference type="Gene3D" id="3.40.50.720">
    <property type="entry name" value="NAD(P)-binding Rossmann-like Domain"/>
    <property type="match status" value="1"/>
</dbReference>
<dbReference type="RefSeq" id="WP_019382754.1">
    <property type="nucleotide sequence ID" value="NZ_CP015506.1"/>
</dbReference>
<dbReference type="SUPFAM" id="SSF48179">
    <property type="entry name" value="6-phosphogluconate dehydrogenase C-terminal domain-like"/>
    <property type="match status" value="1"/>
</dbReference>
<dbReference type="Gene3D" id="1.10.1040.10">
    <property type="entry name" value="N-(1-d-carboxylethyl)-l-norvaline Dehydrogenase, domain 2"/>
    <property type="match status" value="1"/>
</dbReference>
<dbReference type="InterPro" id="IPR008927">
    <property type="entry name" value="6-PGluconate_DH-like_C_sf"/>
</dbReference>
<dbReference type="InterPro" id="IPR029154">
    <property type="entry name" value="HIBADH-like_NADP-bd"/>
</dbReference>
<dbReference type="InterPro" id="IPR013328">
    <property type="entry name" value="6PGD_dom2"/>
</dbReference>
<dbReference type="InterPro" id="IPR006115">
    <property type="entry name" value="6PGDH_NADP-bd"/>
</dbReference>
<gene>
    <name evidence="7" type="ORF">A361_11545</name>
</gene>
<evidence type="ECO:0000256" key="3">
    <source>
        <dbReference type="ARBA" id="ARBA00023027"/>
    </source>
</evidence>
<evidence type="ECO:0000313" key="7">
    <source>
        <dbReference type="EMBL" id="AND39746.1"/>
    </source>
</evidence>
<dbReference type="PANTHER" id="PTHR43060">
    <property type="entry name" value="3-HYDROXYISOBUTYRATE DEHYDROGENASE-LIKE 1, MITOCHONDRIAL-RELATED"/>
    <property type="match status" value="1"/>
</dbReference>
<dbReference type="eggNOG" id="COG2084">
    <property type="taxonomic scope" value="Bacteria"/>
</dbReference>
<organism evidence="7 8">
    <name type="scientific">Cytobacillus oceanisediminis 2691</name>
    <dbReference type="NCBI Taxonomy" id="1196031"/>
    <lineage>
        <taxon>Bacteria</taxon>
        <taxon>Bacillati</taxon>
        <taxon>Bacillota</taxon>
        <taxon>Bacilli</taxon>
        <taxon>Bacillales</taxon>
        <taxon>Bacillaceae</taxon>
        <taxon>Cytobacillus</taxon>
    </lineage>
</organism>
<keyword evidence="2" id="KW-0560">Oxidoreductase</keyword>
<dbReference type="KEGG" id="bon:A361_11545"/>
<feature type="domain" description="6-phosphogluconate dehydrogenase NADP-binding" evidence="5">
    <location>
        <begin position="2"/>
        <end position="161"/>
    </location>
</feature>
<evidence type="ECO:0000256" key="1">
    <source>
        <dbReference type="ARBA" id="ARBA00009080"/>
    </source>
</evidence>
<dbReference type="EMBL" id="CP015506">
    <property type="protein sequence ID" value="AND39746.1"/>
    <property type="molecule type" value="Genomic_DNA"/>
</dbReference>
<dbReference type="AlphaFoldDB" id="A0A160MAF1"/>
<comment type="similarity">
    <text evidence="1">Belongs to the HIBADH-related family.</text>
</comment>